<feature type="region of interest" description="Disordered" evidence="1">
    <location>
        <begin position="522"/>
        <end position="561"/>
    </location>
</feature>
<feature type="region of interest" description="Disordered" evidence="1">
    <location>
        <begin position="24"/>
        <end position="60"/>
    </location>
</feature>
<evidence type="ECO:0000313" key="2">
    <source>
        <dbReference type="Proteomes" id="UP000504606"/>
    </source>
</evidence>
<dbReference type="OrthoDB" id="10672051at2759"/>
<feature type="region of interest" description="Disordered" evidence="1">
    <location>
        <begin position="727"/>
        <end position="758"/>
    </location>
</feature>
<dbReference type="GeneID" id="113212882"/>
<dbReference type="Proteomes" id="UP000504606">
    <property type="component" value="Unplaced"/>
</dbReference>
<keyword evidence="2" id="KW-1185">Reference proteome</keyword>
<proteinExistence type="predicted"/>
<dbReference type="AlphaFoldDB" id="A0A6J1T9X1"/>
<gene>
    <name evidence="3 4" type="primary">LOC113212882</name>
</gene>
<reference evidence="3 4" key="1">
    <citation type="submission" date="2025-04" db="UniProtKB">
        <authorList>
            <consortium name="RefSeq"/>
        </authorList>
    </citation>
    <scope>IDENTIFICATION</scope>
    <source>
        <tissue evidence="3 4">Whole organism</tissue>
    </source>
</reference>
<dbReference type="RefSeq" id="XP_026287517.1">
    <property type="nucleotide sequence ID" value="XM_026431732.2"/>
</dbReference>
<name>A0A6J1T9X1_FRAOC</name>
<dbReference type="KEGG" id="foc:113212882"/>
<organism evidence="2 3">
    <name type="scientific">Frankliniella occidentalis</name>
    <name type="common">Western flower thrips</name>
    <name type="synonym">Euthrips occidentalis</name>
    <dbReference type="NCBI Taxonomy" id="133901"/>
    <lineage>
        <taxon>Eukaryota</taxon>
        <taxon>Metazoa</taxon>
        <taxon>Ecdysozoa</taxon>
        <taxon>Arthropoda</taxon>
        <taxon>Hexapoda</taxon>
        <taxon>Insecta</taxon>
        <taxon>Pterygota</taxon>
        <taxon>Neoptera</taxon>
        <taxon>Paraneoptera</taxon>
        <taxon>Thysanoptera</taxon>
        <taxon>Terebrantia</taxon>
        <taxon>Thripoidea</taxon>
        <taxon>Thripidae</taxon>
        <taxon>Frankliniella</taxon>
    </lineage>
</organism>
<accession>A0A6J1T9X1</accession>
<feature type="compositionally biased region" description="Polar residues" evidence="1">
    <location>
        <begin position="530"/>
        <end position="555"/>
    </location>
</feature>
<sequence length="758" mass="86531">MPRKARRRFFRPPRRRKGIEVKVDNTIPPVEPTDVEPSKNESKTVDCNSPHPENRSALNKLCDTLPTPKSLSRRKQDLTPRTFFKNTVCDKTINSPRLEAVQNLNLASERISGNNAVGDHSYFTQSSETVQNQNLSIDLPSENNSTSLKLCGSQPNPKSLLRHQQQPSPRELIKNTITDTTTLSPCLEQSKNFTAERFDVRDASGCAEIAVSEVFAAVQAIPEEERISDSQSIITAQLDETHTPVNVLTIVPETSVIHNLKNVVAEENQNCHLKIHPLENILLEIRTGSEFPHNPSRVEVVDRATSPIREPWELNPTPTALWQQVRHFIQSSIHSHWQTHIDNDCFYMLMLSRGLNKVVQRSIVVNQDGELSVLVHGKIIPTNHAFWEKTAPSLPSLSTATPFKMSALILIIYKALRDWQTCMGVTDESLWCNHANSFLEEGFQEYRFKKTLRSTNCLYLVPINSMRCSKCTILRLGLKRKLKMKGDIPLNDNKLDRWLSTQKGKKENAEPQENFTDVEMSANESETDDYISQSSPKSLLNESQDETVTTESNAPESDDSPNALWTQVKYLVQPSIQSHWQINIENDTFHMIMLSKKSNKVVQRSIIVNLDGELSVLVHDQMIPPNHSFWEKTLASMPSLSTATPKEMTALIVLIYRELRNWQTCVGITDEKYWVEYPNSFLEEGFEEYRFEKTLRSTNCLYLVTRKRCAKCSMLLNGITTKILREKKRKARPLSENPVVQKKRKKKENTTPPEECVM</sequence>
<evidence type="ECO:0000313" key="3">
    <source>
        <dbReference type="RefSeq" id="XP_026287516.1"/>
    </source>
</evidence>
<evidence type="ECO:0000313" key="4">
    <source>
        <dbReference type="RefSeq" id="XP_026287517.1"/>
    </source>
</evidence>
<protein>
    <submittedName>
        <fullName evidence="3 4">Uncharacterized protein LOC113212882</fullName>
    </submittedName>
</protein>
<dbReference type="RefSeq" id="XP_026287516.1">
    <property type="nucleotide sequence ID" value="XM_026431731.2"/>
</dbReference>
<evidence type="ECO:0000256" key="1">
    <source>
        <dbReference type="SAM" id="MobiDB-lite"/>
    </source>
</evidence>